<keyword evidence="3" id="KW-1185">Reference proteome</keyword>
<evidence type="ECO:0000256" key="1">
    <source>
        <dbReference type="SAM" id="MobiDB-lite"/>
    </source>
</evidence>
<dbReference type="PANTHER" id="PTHR47110:SF3">
    <property type="entry name" value="TESTIS-SPECIFIC EXPRESSED PROTEIN 55-LIKE"/>
    <property type="match status" value="1"/>
</dbReference>
<proteinExistence type="predicted"/>
<evidence type="ECO:0000313" key="2">
    <source>
        <dbReference type="EMBL" id="KAG9470754.1"/>
    </source>
</evidence>
<feature type="region of interest" description="Disordered" evidence="1">
    <location>
        <begin position="160"/>
        <end position="304"/>
    </location>
</feature>
<dbReference type="OrthoDB" id="522106at2759"/>
<name>A0A8J6EK90_ELECQ</name>
<dbReference type="AlphaFoldDB" id="A0A8J6EK90"/>
<dbReference type="EMBL" id="WNTK01000225">
    <property type="protein sequence ID" value="KAG9470754.1"/>
    <property type="molecule type" value="Genomic_DNA"/>
</dbReference>
<sequence length="380" mass="41181">MDEPEGALPENLPPEKEVIIDERAENGTTSKPMTLSHPPDTQPKEVKLGEETSVPENLVSDEQVDLSSRTNGEASAMTINQEIPQEESISPPLAANISTNDAPVEDPTNLGVLQDDITTMSSHGDKKTLLMEDTSEASFHLEKESKGEFGPVHEQNLETSYLVNKLGPASTDGGASDPAIEHSKVTDTDDSQGNSTLDSDSVQSTDTSKVDAVVNSAQEFDGDEPVNSEETIGSNNMVDSTEPSGANETTVEKDNTTEEETIQSAETVEKEQASESINNDVELPDSDRETVTASPLQPPAQGMDGHSILITEIGHLVSSTLPNPLVYEDPFDRSLKYMEKHNILQIFQEITEDLVFEKPEDPLGFMLGKVQSMIASKEEQ</sequence>
<feature type="compositionally biased region" description="Basic and acidic residues" evidence="1">
    <location>
        <begin position="13"/>
        <end position="25"/>
    </location>
</feature>
<dbReference type="PANTHER" id="PTHR47110">
    <property type="entry name" value="TESTIS-SPECIFIC EXPRESSED PROTEIN 55"/>
    <property type="match status" value="1"/>
</dbReference>
<feature type="compositionally biased region" description="Polar residues" evidence="1">
    <location>
        <begin position="228"/>
        <end position="249"/>
    </location>
</feature>
<dbReference type="InterPro" id="IPR040760">
    <property type="entry name" value="Tex55"/>
</dbReference>
<feature type="compositionally biased region" description="Polar residues" evidence="1">
    <location>
        <begin position="65"/>
        <end position="83"/>
    </location>
</feature>
<dbReference type="CDD" id="cd22975">
    <property type="entry name" value="DD_TEX55"/>
    <property type="match status" value="1"/>
</dbReference>
<evidence type="ECO:0000313" key="3">
    <source>
        <dbReference type="Proteomes" id="UP000770717"/>
    </source>
</evidence>
<organism evidence="2 3">
    <name type="scientific">Eleutherodactylus coqui</name>
    <name type="common">Puerto Rican coqui</name>
    <dbReference type="NCBI Taxonomy" id="57060"/>
    <lineage>
        <taxon>Eukaryota</taxon>
        <taxon>Metazoa</taxon>
        <taxon>Chordata</taxon>
        <taxon>Craniata</taxon>
        <taxon>Vertebrata</taxon>
        <taxon>Euteleostomi</taxon>
        <taxon>Amphibia</taxon>
        <taxon>Batrachia</taxon>
        <taxon>Anura</taxon>
        <taxon>Neobatrachia</taxon>
        <taxon>Hyloidea</taxon>
        <taxon>Eleutherodactylidae</taxon>
        <taxon>Eleutherodactylinae</taxon>
        <taxon>Eleutherodactylus</taxon>
        <taxon>Eleutherodactylus</taxon>
    </lineage>
</organism>
<reference evidence="2" key="1">
    <citation type="thesis" date="2020" institute="ProQuest LLC" country="789 East Eisenhower Parkway, Ann Arbor, MI, USA">
        <title>Comparative Genomics and Chromosome Evolution.</title>
        <authorList>
            <person name="Mudd A.B."/>
        </authorList>
    </citation>
    <scope>NUCLEOTIDE SEQUENCE</scope>
    <source>
        <strain evidence="2">HN-11 Male</strain>
        <tissue evidence="2">Kidney and liver</tissue>
    </source>
</reference>
<dbReference type="SUPFAM" id="SSF47391">
    <property type="entry name" value="Dimerization-anchoring domain of cAMP-dependent PK regulatory subunit"/>
    <property type="match status" value="1"/>
</dbReference>
<dbReference type="Proteomes" id="UP000770717">
    <property type="component" value="Unassembled WGS sequence"/>
</dbReference>
<accession>A0A8J6EK90</accession>
<dbReference type="InterPro" id="IPR048377">
    <property type="entry name" value="TEX55_DD"/>
</dbReference>
<gene>
    <name evidence="2" type="ORF">GDO78_016824</name>
</gene>
<protein>
    <submittedName>
        <fullName evidence="2">Uncharacterized protein</fullName>
    </submittedName>
</protein>
<dbReference type="Pfam" id="PF17819">
    <property type="entry name" value="Tex55"/>
    <property type="match status" value="1"/>
</dbReference>
<comment type="caution">
    <text evidence="2">The sequence shown here is derived from an EMBL/GenBank/DDBJ whole genome shotgun (WGS) entry which is preliminary data.</text>
</comment>
<dbReference type="Gene3D" id="1.20.890.10">
    <property type="entry name" value="cAMP-dependent protein kinase regulatory subunit, dimerization-anchoring domain"/>
    <property type="match status" value="1"/>
</dbReference>
<feature type="compositionally biased region" description="Polar residues" evidence="1">
    <location>
        <begin position="191"/>
        <end position="207"/>
    </location>
</feature>
<feature type="region of interest" description="Disordered" evidence="1">
    <location>
        <begin position="1"/>
        <end position="114"/>
    </location>
</feature>